<gene>
    <name evidence="3" type="ORF">DGYR_LOCUS7929</name>
</gene>
<dbReference type="Gene3D" id="1.25.40.10">
    <property type="entry name" value="Tetratricopeptide repeat domain"/>
    <property type="match status" value="2"/>
</dbReference>
<dbReference type="SMART" id="SM00028">
    <property type="entry name" value="TPR"/>
    <property type="match status" value="5"/>
</dbReference>
<dbReference type="AlphaFoldDB" id="A0A7I8VTS5"/>
<protein>
    <submittedName>
        <fullName evidence="3">DgyrCDS8333</fullName>
    </submittedName>
</protein>
<evidence type="ECO:0000256" key="1">
    <source>
        <dbReference type="PROSITE-ProRule" id="PRU00339"/>
    </source>
</evidence>
<feature type="compositionally biased region" description="Acidic residues" evidence="2">
    <location>
        <begin position="319"/>
        <end position="341"/>
    </location>
</feature>
<organism evidence="3 4">
    <name type="scientific">Dimorphilus gyrociliatus</name>
    <dbReference type="NCBI Taxonomy" id="2664684"/>
    <lineage>
        <taxon>Eukaryota</taxon>
        <taxon>Metazoa</taxon>
        <taxon>Spiralia</taxon>
        <taxon>Lophotrochozoa</taxon>
        <taxon>Annelida</taxon>
        <taxon>Polychaeta</taxon>
        <taxon>Polychaeta incertae sedis</taxon>
        <taxon>Dinophilidae</taxon>
        <taxon>Dimorphilus</taxon>
    </lineage>
</organism>
<reference evidence="3 4" key="1">
    <citation type="submission" date="2020-08" db="EMBL/GenBank/DDBJ databases">
        <authorList>
            <person name="Hejnol A."/>
        </authorList>
    </citation>
    <scope>NUCLEOTIDE SEQUENCE [LARGE SCALE GENOMIC DNA]</scope>
</reference>
<feature type="repeat" description="TPR" evidence="1">
    <location>
        <begin position="54"/>
        <end position="87"/>
    </location>
</feature>
<dbReference type="GO" id="GO:0016020">
    <property type="term" value="C:membrane"/>
    <property type="evidence" value="ECO:0007669"/>
    <property type="project" value="TreeGrafter"/>
</dbReference>
<accession>A0A7I8VTS5</accession>
<dbReference type="PROSITE" id="PS50005">
    <property type="entry name" value="TPR"/>
    <property type="match status" value="1"/>
</dbReference>
<dbReference type="PANTHER" id="PTHR28654:SF1">
    <property type="entry name" value="AXIN INTERACTOR, DORSALIZATION-ASSOCIATED PROTEIN"/>
    <property type="match status" value="1"/>
</dbReference>
<name>A0A7I8VTS5_9ANNE</name>
<evidence type="ECO:0000313" key="3">
    <source>
        <dbReference type="EMBL" id="CAD5119737.1"/>
    </source>
</evidence>
<dbReference type="PANTHER" id="PTHR28654">
    <property type="entry name" value="AXIN INTERACTOR, DORSALIZATION-ASSOCIATED PROTEIN"/>
    <property type="match status" value="1"/>
</dbReference>
<dbReference type="EMBL" id="CAJFCJ010000011">
    <property type="protein sequence ID" value="CAD5119737.1"/>
    <property type="molecule type" value="Genomic_DNA"/>
</dbReference>
<dbReference type="SUPFAM" id="SSF48452">
    <property type="entry name" value="TPR-like"/>
    <property type="match status" value="1"/>
</dbReference>
<feature type="region of interest" description="Disordered" evidence="2">
    <location>
        <begin position="317"/>
        <end position="347"/>
    </location>
</feature>
<evidence type="ECO:0000256" key="2">
    <source>
        <dbReference type="SAM" id="MobiDB-lite"/>
    </source>
</evidence>
<dbReference type="GO" id="GO:0048264">
    <property type="term" value="P:determination of ventral identity"/>
    <property type="evidence" value="ECO:0007669"/>
    <property type="project" value="TreeGrafter"/>
</dbReference>
<comment type="caution">
    <text evidence="3">The sequence shown here is derived from an EMBL/GenBank/DDBJ whole genome shotgun (WGS) entry which is preliminary data.</text>
</comment>
<keyword evidence="4" id="KW-1185">Reference proteome</keyword>
<dbReference type="CDD" id="cd24142">
    <property type="entry name" value="ACL4-like"/>
    <property type="match status" value="1"/>
</dbReference>
<dbReference type="Proteomes" id="UP000549394">
    <property type="component" value="Unassembled WGS sequence"/>
</dbReference>
<dbReference type="OrthoDB" id="1914839at2759"/>
<dbReference type="InterPro" id="IPR019734">
    <property type="entry name" value="TPR_rpt"/>
</dbReference>
<dbReference type="Pfam" id="PF13432">
    <property type="entry name" value="TPR_16"/>
    <property type="match status" value="1"/>
</dbReference>
<sequence>MKPSLSKAQSNSRKAESRSIDKLIQHAEELMDRFEFDAAKQFVDRALVQEPENERALTLAGIICLETNDFDGARENFQQAIEISPDEGHSKYMYNGQLLTGMDAVNCFQKGCEIMEKKIDEQKNEACEAEISEMDLSSGFCSIAEIYMTDECMSDEAEKACEEAINKAIEICNENADAHALLASFKLSQNDPQSARQSIEKSVSIWLPSYKNVMENDSMEDPLEPCPVPYNARVNSAKLLIEVEQYEMAVEILDLLLEEEENVVEVWYLLGWLYKLKGAGFEKNAKFYLENTQKVAKSVQYEDKAVLEHVKNMIAELGELSESESEGEENENASENEDESESPMQIS</sequence>
<proteinExistence type="predicted"/>
<dbReference type="GO" id="GO:0035091">
    <property type="term" value="F:phosphatidylinositol binding"/>
    <property type="evidence" value="ECO:0007669"/>
    <property type="project" value="TreeGrafter"/>
</dbReference>
<dbReference type="InterPro" id="IPR011990">
    <property type="entry name" value="TPR-like_helical_dom_sf"/>
</dbReference>
<evidence type="ECO:0000313" key="4">
    <source>
        <dbReference type="Proteomes" id="UP000549394"/>
    </source>
</evidence>
<keyword evidence="1" id="KW-0802">TPR repeat</keyword>